<comment type="caution">
    <text evidence="3">The sequence shown here is derived from an EMBL/GenBank/DDBJ whole genome shotgun (WGS) entry which is preliminary data.</text>
</comment>
<gene>
    <name evidence="3" type="ORF">MKW94_011977</name>
    <name evidence="2" type="ORF">MKW94_019901</name>
</gene>
<reference evidence="3" key="1">
    <citation type="submission" date="2022-03" db="EMBL/GenBank/DDBJ databases">
        <title>A functionally conserved STORR gene fusion in Papaver species that diverged 16.8 million years ago.</title>
        <authorList>
            <person name="Catania T."/>
        </authorList>
    </citation>
    <scope>NUCLEOTIDE SEQUENCE</scope>
    <source>
        <strain evidence="3">S-191538</strain>
    </source>
</reference>
<dbReference type="Proteomes" id="UP001177140">
    <property type="component" value="Unassembled WGS sequence"/>
</dbReference>
<evidence type="ECO:0000256" key="1">
    <source>
        <dbReference type="SAM" id="MobiDB-lite"/>
    </source>
</evidence>
<feature type="region of interest" description="Disordered" evidence="1">
    <location>
        <begin position="75"/>
        <end position="103"/>
    </location>
</feature>
<feature type="compositionally biased region" description="Basic and acidic residues" evidence="1">
    <location>
        <begin position="80"/>
        <end position="103"/>
    </location>
</feature>
<dbReference type="EMBL" id="JAJJMA010275900">
    <property type="protein sequence ID" value="MCL7045965.1"/>
    <property type="molecule type" value="Genomic_DNA"/>
</dbReference>
<feature type="non-terminal residue" evidence="3">
    <location>
        <position position="120"/>
    </location>
</feature>
<evidence type="ECO:0000313" key="2">
    <source>
        <dbReference type="EMBL" id="MCL7039552.1"/>
    </source>
</evidence>
<evidence type="ECO:0000313" key="4">
    <source>
        <dbReference type="Proteomes" id="UP001177140"/>
    </source>
</evidence>
<keyword evidence="4" id="KW-1185">Reference proteome</keyword>
<dbReference type="EMBL" id="JAJJMA010202418">
    <property type="protein sequence ID" value="MCL7039552.1"/>
    <property type="molecule type" value="Genomic_DNA"/>
</dbReference>
<proteinExistence type="predicted"/>
<evidence type="ECO:0000313" key="3">
    <source>
        <dbReference type="EMBL" id="MCL7045965.1"/>
    </source>
</evidence>
<accession>A0AA41VR56</accession>
<name>A0AA41VR56_PAPNU</name>
<protein>
    <submittedName>
        <fullName evidence="3">Uncharacterized protein</fullName>
    </submittedName>
</protein>
<sequence length="120" mass="13720">VEKDKLIIQIELSKKGKSWAEIDATDVKKDTDLLSSCVAKNISLEAELMRLQSFNDSTRDLNVCLDLEDDARTGFPSVSDGKEVDSVEAEQMEKEMEHSFLQDQLDKELQELDKRLEEKE</sequence>
<dbReference type="AlphaFoldDB" id="A0AA41VR56"/>
<feature type="non-terminal residue" evidence="3">
    <location>
        <position position="1"/>
    </location>
</feature>
<organism evidence="3 4">
    <name type="scientific">Papaver nudicaule</name>
    <name type="common">Iceland poppy</name>
    <dbReference type="NCBI Taxonomy" id="74823"/>
    <lineage>
        <taxon>Eukaryota</taxon>
        <taxon>Viridiplantae</taxon>
        <taxon>Streptophyta</taxon>
        <taxon>Embryophyta</taxon>
        <taxon>Tracheophyta</taxon>
        <taxon>Spermatophyta</taxon>
        <taxon>Magnoliopsida</taxon>
        <taxon>Ranunculales</taxon>
        <taxon>Papaveraceae</taxon>
        <taxon>Papaveroideae</taxon>
        <taxon>Papaver</taxon>
    </lineage>
</organism>